<feature type="transmembrane region" description="Helical" evidence="5">
    <location>
        <begin position="12"/>
        <end position="36"/>
    </location>
</feature>
<dbReference type="AlphaFoldDB" id="A0A9N9ADY2"/>
<proteinExistence type="predicted"/>
<name>A0A9N9ADY2_9GLOM</name>
<evidence type="ECO:0000256" key="2">
    <source>
        <dbReference type="ARBA" id="ARBA00022692"/>
    </source>
</evidence>
<accession>A0A9N9ADY2</accession>
<reference evidence="6" key="1">
    <citation type="submission" date="2021-06" db="EMBL/GenBank/DDBJ databases">
        <authorList>
            <person name="Kallberg Y."/>
            <person name="Tangrot J."/>
            <person name="Rosling A."/>
        </authorList>
    </citation>
    <scope>NUCLEOTIDE SEQUENCE</scope>
    <source>
        <strain evidence="6">AZ414A</strain>
    </source>
</reference>
<dbReference type="PANTHER" id="PTHR43220:SF21">
    <property type="entry name" value="TRANSMEMBRANE PROTEIN 41A"/>
    <property type="match status" value="1"/>
</dbReference>
<dbReference type="PANTHER" id="PTHR43220">
    <property type="match status" value="1"/>
</dbReference>
<keyword evidence="7" id="KW-1185">Reference proteome</keyword>
<protein>
    <submittedName>
        <fullName evidence="6">3491_t:CDS:1</fullName>
    </submittedName>
</protein>
<evidence type="ECO:0000313" key="7">
    <source>
        <dbReference type="Proteomes" id="UP000789706"/>
    </source>
</evidence>
<evidence type="ECO:0000256" key="1">
    <source>
        <dbReference type="ARBA" id="ARBA00004141"/>
    </source>
</evidence>
<gene>
    <name evidence="6" type="ORF">DEBURN_LOCUS5931</name>
</gene>
<comment type="caution">
    <text evidence="6">The sequence shown here is derived from an EMBL/GenBank/DDBJ whole genome shotgun (WGS) entry which is preliminary data.</text>
</comment>
<comment type="subcellular location">
    <subcellularLocation>
        <location evidence="1">Membrane</location>
        <topology evidence="1">Multi-pass membrane protein</topology>
    </subcellularLocation>
</comment>
<dbReference type="OrthoDB" id="3364966at2759"/>
<dbReference type="EMBL" id="CAJVPK010000562">
    <property type="protein sequence ID" value="CAG8526579.1"/>
    <property type="molecule type" value="Genomic_DNA"/>
</dbReference>
<evidence type="ECO:0000313" key="6">
    <source>
        <dbReference type="EMBL" id="CAG8526579.1"/>
    </source>
</evidence>
<keyword evidence="4 5" id="KW-0472">Membrane</keyword>
<evidence type="ECO:0000256" key="4">
    <source>
        <dbReference type="ARBA" id="ARBA00023136"/>
    </source>
</evidence>
<dbReference type="InterPro" id="IPR045014">
    <property type="entry name" value="TM41A/B"/>
</dbReference>
<feature type="transmembrane region" description="Helical" evidence="5">
    <location>
        <begin position="99"/>
        <end position="122"/>
    </location>
</feature>
<organism evidence="6 7">
    <name type="scientific">Diversispora eburnea</name>
    <dbReference type="NCBI Taxonomy" id="1213867"/>
    <lineage>
        <taxon>Eukaryota</taxon>
        <taxon>Fungi</taxon>
        <taxon>Fungi incertae sedis</taxon>
        <taxon>Mucoromycota</taxon>
        <taxon>Glomeromycotina</taxon>
        <taxon>Glomeromycetes</taxon>
        <taxon>Diversisporales</taxon>
        <taxon>Diversisporaceae</taxon>
        <taxon>Diversispora</taxon>
    </lineage>
</organism>
<evidence type="ECO:0000256" key="5">
    <source>
        <dbReference type="SAM" id="Phobius"/>
    </source>
</evidence>
<feature type="transmembrane region" description="Helical" evidence="5">
    <location>
        <begin position="56"/>
        <end position="79"/>
    </location>
</feature>
<dbReference type="Proteomes" id="UP000789706">
    <property type="component" value="Unassembled WGS sequence"/>
</dbReference>
<sequence length="136" mass="14792">MDHGKNLLAGALYGTFEAIVLTSFLTSIGASAAYYLSKYAGKPLVDQCFSEKLLNLTSPLLSIPISSFFTSMFFGSIPYNLACAQAGNILSELQSTTDIWQPVLLLKMILVSLLSLLPPLIVKEYSKIKILLVTPN</sequence>
<evidence type="ECO:0000256" key="3">
    <source>
        <dbReference type="ARBA" id="ARBA00022989"/>
    </source>
</evidence>
<keyword evidence="3 5" id="KW-1133">Transmembrane helix</keyword>
<keyword evidence="2 5" id="KW-0812">Transmembrane</keyword>
<dbReference type="GO" id="GO:0016020">
    <property type="term" value="C:membrane"/>
    <property type="evidence" value="ECO:0007669"/>
    <property type="project" value="UniProtKB-SubCell"/>
</dbReference>